<evidence type="ECO:0000313" key="1">
    <source>
        <dbReference type="EMBL" id="KAG5615544.1"/>
    </source>
</evidence>
<dbReference type="OrthoDB" id="1303839at2759"/>
<name>A0A9J5ZTM2_SOLCO</name>
<feature type="non-terminal residue" evidence="1">
    <location>
        <position position="70"/>
    </location>
</feature>
<proteinExistence type="predicted"/>
<reference evidence="1 2" key="1">
    <citation type="submission" date="2020-09" db="EMBL/GenBank/DDBJ databases">
        <title>De no assembly of potato wild relative species, Solanum commersonii.</title>
        <authorList>
            <person name="Cho K."/>
        </authorList>
    </citation>
    <scope>NUCLEOTIDE SEQUENCE [LARGE SCALE GENOMIC DNA]</scope>
    <source>
        <strain evidence="1">LZ3.2</strain>
        <tissue evidence="1">Leaf</tissue>
    </source>
</reference>
<dbReference type="EMBL" id="JACXVP010000003">
    <property type="protein sequence ID" value="KAG5615544.1"/>
    <property type="molecule type" value="Genomic_DNA"/>
</dbReference>
<accession>A0A9J5ZTM2</accession>
<evidence type="ECO:0000313" key="2">
    <source>
        <dbReference type="Proteomes" id="UP000824120"/>
    </source>
</evidence>
<organism evidence="1 2">
    <name type="scientific">Solanum commersonii</name>
    <name type="common">Commerson's wild potato</name>
    <name type="synonym">Commerson's nightshade</name>
    <dbReference type="NCBI Taxonomy" id="4109"/>
    <lineage>
        <taxon>Eukaryota</taxon>
        <taxon>Viridiplantae</taxon>
        <taxon>Streptophyta</taxon>
        <taxon>Embryophyta</taxon>
        <taxon>Tracheophyta</taxon>
        <taxon>Spermatophyta</taxon>
        <taxon>Magnoliopsida</taxon>
        <taxon>eudicotyledons</taxon>
        <taxon>Gunneridae</taxon>
        <taxon>Pentapetalae</taxon>
        <taxon>asterids</taxon>
        <taxon>lamiids</taxon>
        <taxon>Solanales</taxon>
        <taxon>Solanaceae</taxon>
        <taxon>Solanoideae</taxon>
        <taxon>Solaneae</taxon>
        <taxon>Solanum</taxon>
    </lineage>
</organism>
<dbReference type="AlphaFoldDB" id="A0A9J5ZTM2"/>
<sequence>MKWRWKSRSIHKSFPRKKVSKMMVAIIMMLKWMCGHIRRDKTRNEIIRDNVREASVTDNKREVRSTWFRH</sequence>
<dbReference type="Proteomes" id="UP000824120">
    <property type="component" value="Chromosome 3"/>
</dbReference>
<keyword evidence="2" id="KW-1185">Reference proteome</keyword>
<gene>
    <name evidence="1" type="ORF">H5410_015368</name>
</gene>
<comment type="caution">
    <text evidence="1">The sequence shown here is derived from an EMBL/GenBank/DDBJ whole genome shotgun (WGS) entry which is preliminary data.</text>
</comment>
<protein>
    <submittedName>
        <fullName evidence="1">Uncharacterized protein</fullName>
    </submittedName>
</protein>